<name>A0A1I3TG17_9PLAN</name>
<dbReference type="SMART" id="SM00028">
    <property type="entry name" value="TPR"/>
    <property type="match status" value="5"/>
</dbReference>
<evidence type="ECO:0000256" key="4">
    <source>
        <dbReference type="SAM" id="MobiDB-lite"/>
    </source>
</evidence>
<dbReference type="Gene3D" id="1.25.40.10">
    <property type="entry name" value="Tetratricopeptide repeat domain"/>
    <property type="match status" value="3"/>
</dbReference>
<dbReference type="InterPro" id="IPR051012">
    <property type="entry name" value="CellSynth/LPSAsmb/PSIAsmb"/>
</dbReference>
<proteinExistence type="predicted"/>
<feature type="repeat" description="TPR" evidence="3">
    <location>
        <begin position="171"/>
        <end position="204"/>
    </location>
</feature>
<dbReference type="EMBL" id="FOQD01000029">
    <property type="protein sequence ID" value="SFJ68427.1"/>
    <property type="molecule type" value="Genomic_DNA"/>
</dbReference>
<reference evidence="6" key="1">
    <citation type="submission" date="2016-10" db="EMBL/GenBank/DDBJ databases">
        <authorList>
            <person name="Varghese N."/>
            <person name="Submissions S."/>
        </authorList>
    </citation>
    <scope>NUCLEOTIDE SEQUENCE [LARGE SCALE GENOMIC DNA]</scope>
    <source>
        <strain evidence="6">DSM 26348</strain>
    </source>
</reference>
<feature type="region of interest" description="Disordered" evidence="4">
    <location>
        <begin position="328"/>
        <end position="347"/>
    </location>
</feature>
<evidence type="ECO:0000256" key="3">
    <source>
        <dbReference type="PROSITE-ProRule" id="PRU00339"/>
    </source>
</evidence>
<dbReference type="SUPFAM" id="SSF48452">
    <property type="entry name" value="TPR-like"/>
    <property type="match status" value="2"/>
</dbReference>
<dbReference type="AlphaFoldDB" id="A0A1I3TG17"/>
<dbReference type="Proteomes" id="UP000199518">
    <property type="component" value="Unassembled WGS sequence"/>
</dbReference>
<accession>A0A1I3TG17</accession>
<organism evidence="5 6">
    <name type="scientific">Planctomicrobium piriforme</name>
    <dbReference type="NCBI Taxonomy" id="1576369"/>
    <lineage>
        <taxon>Bacteria</taxon>
        <taxon>Pseudomonadati</taxon>
        <taxon>Planctomycetota</taxon>
        <taxon>Planctomycetia</taxon>
        <taxon>Planctomycetales</taxon>
        <taxon>Planctomycetaceae</taxon>
        <taxon>Planctomicrobium</taxon>
    </lineage>
</organism>
<dbReference type="PANTHER" id="PTHR45586:SF1">
    <property type="entry name" value="LIPOPOLYSACCHARIDE ASSEMBLY PROTEIN B"/>
    <property type="match status" value="1"/>
</dbReference>
<evidence type="ECO:0000256" key="1">
    <source>
        <dbReference type="ARBA" id="ARBA00022737"/>
    </source>
</evidence>
<protein>
    <submittedName>
        <fullName evidence="5">Uncharacterized protein</fullName>
    </submittedName>
</protein>
<keyword evidence="2 3" id="KW-0802">TPR repeat</keyword>
<gene>
    <name evidence="5" type="ORF">SAMN05421753_12912</name>
</gene>
<dbReference type="STRING" id="1576369.SAMN05421753_12912"/>
<keyword evidence="1" id="KW-0677">Repeat</keyword>
<evidence type="ECO:0000313" key="6">
    <source>
        <dbReference type="Proteomes" id="UP000199518"/>
    </source>
</evidence>
<evidence type="ECO:0000313" key="5">
    <source>
        <dbReference type="EMBL" id="SFJ68427.1"/>
    </source>
</evidence>
<dbReference type="InterPro" id="IPR019734">
    <property type="entry name" value="TPR_rpt"/>
</dbReference>
<evidence type="ECO:0000256" key="2">
    <source>
        <dbReference type="ARBA" id="ARBA00022803"/>
    </source>
</evidence>
<dbReference type="PANTHER" id="PTHR45586">
    <property type="entry name" value="TPR REPEAT-CONTAINING PROTEIN PA4667"/>
    <property type="match status" value="1"/>
</dbReference>
<sequence length="492" mass="55782">MCDIVEGDGSVAFFSHQQAAAAKTTEQSGDDFVAQENKWAGDCYRRGNDAMQKQNWDLALEMFSTCVKLVPDNLVYRQYLRQCAKKKYGDNGKGAGTFEKTKLMGIRSRVKKARQAENWEEASKAIEEGLYLNPWDTQLNLDLADVSKKLDRGEIAKFAYMEAIRTDQKNKEIYVALANLLRERAEYDDAVKVWEQVAKLDPSDLTAMRKITEIQTEKTTHRGGYEDAENTRSVMANKNLAAKGGGVGGNSIAPGESVETDLKHAIRKEPGRLEPYLKLAAHYKATKRYQDSYDSLQKAFEVSKNDPSVGEQLEDAELLLMKHGLEEAKEKANKSSDPEDRKRAAELSTGLRDRKIEVLTKRVERYPANLAVKFELAELLMQLQKWGLAIPLLQKSAQDPRHKARSYVSLGKCFVYDKKLQLARGQFERAVPDLNVDTDPDTYKECHYLLGRVCEEMKDPPSAEKHYGEVLVIDYEYKDTRERLERLQGGEG</sequence>
<dbReference type="PROSITE" id="PS50005">
    <property type="entry name" value="TPR"/>
    <property type="match status" value="1"/>
</dbReference>
<keyword evidence="6" id="KW-1185">Reference proteome</keyword>
<dbReference type="Pfam" id="PF13176">
    <property type="entry name" value="TPR_7"/>
    <property type="match status" value="1"/>
</dbReference>
<dbReference type="InterPro" id="IPR011990">
    <property type="entry name" value="TPR-like_helical_dom_sf"/>
</dbReference>